<keyword evidence="3" id="KW-1185">Reference proteome</keyword>
<dbReference type="AlphaFoldDB" id="A0A7W7RH53"/>
<feature type="compositionally biased region" description="Basic and acidic residues" evidence="1">
    <location>
        <begin position="67"/>
        <end position="80"/>
    </location>
</feature>
<accession>A0A7W7RH53</accession>
<name>A0A7W7RH53_9ACTN</name>
<dbReference type="Proteomes" id="UP000523007">
    <property type="component" value="Unassembled WGS sequence"/>
</dbReference>
<proteinExistence type="predicted"/>
<reference evidence="2 3" key="1">
    <citation type="submission" date="2020-08" db="EMBL/GenBank/DDBJ databases">
        <title>Sequencing the genomes of 1000 actinobacteria strains.</title>
        <authorList>
            <person name="Klenk H.-P."/>
        </authorList>
    </citation>
    <scope>NUCLEOTIDE SEQUENCE [LARGE SCALE GENOMIC DNA]</scope>
    <source>
        <strain evidence="2 3">DSM 102030</strain>
    </source>
</reference>
<evidence type="ECO:0000256" key="1">
    <source>
        <dbReference type="SAM" id="MobiDB-lite"/>
    </source>
</evidence>
<feature type="compositionally biased region" description="Basic and acidic residues" evidence="1">
    <location>
        <begin position="50"/>
        <end position="60"/>
    </location>
</feature>
<dbReference type="EMBL" id="JACHJT010000001">
    <property type="protein sequence ID" value="MBB4931805.1"/>
    <property type="molecule type" value="Genomic_DNA"/>
</dbReference>
<evidence type="ECO:0000313" key="2">
    <source>
        <dbReference type="EMBL" id="MBB4931805.1"/>
    </source>
</evidence>
<gene>
    <name evidence="2" type="ORF">F4561_002625</name>
</gene>
<dbReference type="RefSeq" id="WP_184578555.1">
    <property type="nucleotide sequence ID" value="NZ_JACHJT010000001.1"/>
</dbReference>
<evidence type="ECO:0000313" key="3">
    <source>
        <dbReference type="Proteomes" id="UP000523007"/>
    </source>
</evidence>
<sequence>MIRPGQEYEACDPRESIRLRIKSYTRGDARAVVTDTSGKRTRQILVSHLHETSTRKDGTPRRSGYRLVKDTPHPTRMEPQ</sequence>
<protein>
    <submittedName>
        <fullName evidence="2">Uncharacterized protein</fullName>
    </submittedName>
</protein>
<comment type="caution">
    <text evidence="2">The sequence shown here is derived from an EMBL/GenBank/DDBJ whole genome shotgun (WGS) entry which is preliminary data.</text>
</comment>
<feature type="region of interest" description="Disordered" evidence="1">
    <location>
        <begin position="50"/>
        <end position="80"/>
    </location>
</feature>
<organism evidence="2 3">
    <name type="scientific">Lipingzhangella halophila</name>
    <dbReference type="NCBI Taxonomy" id="1783352"/>
    <lineage>
        <taxon>Bacteria</taxon>
        <taxon>Bacillati</taxon>
        <taxon>Actinomycetota</taxon>
        <taxon>Actinomycetes</taxon>
        <taxon>Streptosporangiales</taxon>
        <taxon>Nocardiopsidaceae</taxon>
        <taxon>Lipingzhangella</taxon>
    </lineage>
</organism>